<dbReference type="RefSeq" id="WP_400883567.1">
    <property type="nucleotide sequence ID" value="NZ_JBIWXY010000003.1"/>
</dbReference>
<evidence type="ECO:0000313" key="1">
    <source>
        <dbReference type="EMBL" id="MFJ5447088.1"/>
    </source>
</evidence>
<reference evidence="1 2" key="1">
    <citation type="submission" date="2024-11" db="EMBL/GenBank/DDBJ databases">
        <authorList>
            <person name="Kaparullina E.N."/>
            <person name="Delegan Y.A."/>
            <person name="Doronina N.V."/>
        </authorList>
    </citation>
    <scope>NUCLEOTIDE SEQUENCE [LARGE SCALE GENOMIC DNA]</scope>
    <source>
        <strain evidence="1 2">7sh_L</strain>
    </source>
</reference>
<gene>
    <name evidence="1" type="ORF">ACIKP9_12675</name>
</gene>
<comment type="caution">
    <text evidence="1">The sequence shown here is derived from an EMBL/GenBank/DDBJ whole genome shotgun (WGS) entry which is preliminary data.</text>
</comment>
<name>A0ABW8GP02_9PROT</name>
<dbReference type="InterPro" id="IPR007922">
    <property type="entry name" value="DciA-like"/>
</dbReference>
<evidence type="ECO:0000313" key="2">
    <source>
        <dbReference type="Proteomes" id="UP001617669"/>
    </source>
</evidence>
<accession>A0ABW8GP02</accession>
<protein>
    <submittedName>
        <fullName evidence="1">DciA family protein</fullName>
    </submittedName>
</protein>
<dbReference type="EMBL" id="JBIWXY010000003">
    <property type="protein sequence ID" value="MFJ5447088.1"/>
    <property type="molecule type" value="Genomic_DNA"/>
</dbReference>
<sequence>MLRVSALFTESAELAALSQQAEQLTLSQQKWNAVVPAALKPYTQAGSLSHKRLTVYATNGAIAAKIKLMLPSLMLGLKKQGLEVTSIRVEVQVQSVAGKPAKQVRTLSPAAAASLEKLAKELQGSPLGDAIARLSSRR</sequence>
<keyword evidence="2" id="KW-1185">Reference proteome</keyword>
<organism evidence="1 2">
    <name type="scientific">Methylobacillus methanolivorans</name>
    <dbReference type="NCBI Taxonomy" id="1848927"/>
    <lineage>
        <taxon>Bacteria</taxon>
        <taxon>Pseudomonadati</taxon>
        <taxon>Pseudomonadota</taxon>
        <taxon>Betaproteobacteria</taxon>
        <taxon>Nitrosomonadales</taxon>
        <taxon>Methylophilaceae</taxon>
        <taxon>Methylobacillus</taxon>
    </lineage>
</organism>
<dbReference type="Pfam" id="PF05258">
    <property type="entry name" value="DciA"/>
    <property type="match status" value="1"/>
</dbReference>
<proteinExistence type="predicted"/>
<dbReference type="Proteomes" id="UP001617669">
    <property type="component" value="Unassembled WGS sequence"/>
</dbReference>